<organism evidence="10 11">
    <name type="scientific">Dendrobium thyrsiflorum</name>
    <name type="common">Pinecone-like raceme dendrobium</name>
    <name type="synonym">Orchid</name>
    <dbReference type="NCBI Taxonomy" id="117978"/>
    <lineage>
        <taxon>Eukaryota</taxon>
        <taxon>Viridiplantae</taxon>
        <taxon>Streptophyta</taxon>
        <taxon>Embryophyta</taxon>
        <taxon>Tracheophyta</taxon>
        <taxon>Spermatophyta</taxon>
        <taxon>Magnoliopsida</taxon>
        <taxon>Liliopsida</taxon>
        <taxon>Asparagales</taxon>
        <taxon>Orchidaceae</taxon>
        <taxon>Epidendroideae</taxon>
        <taxon>Malaxideae</taxon>
        <taxon>Dendrobiinae</taxon>
        <taxon>Dendrobium</taxon>
    </lineage>
</organism>
<dbReference type="AlphaFoldDB" id="A0ABD0UAM9"/>
<dbReference type="SUPFAM" id="SSF53067">
    <property type="entry name" value="Actin-like ATPase domain"/>
    <property type="match status" value="1"/>
</dbReference>
<evidence type="ECO:0000313" key="10">
    <source>
        <dbReference type="EMBL" id="KAL0907387.1"/>
    </source>
</evidence>
<evidence type="ECO:0000256" key="1">
    <source>
        <dbReference type="ARBA" id="ARBA00003589"/>
    </source>
</evidence>
<dbReference type="SUPFAM" id="SSF52058">
    <property type="entry name" value="L domain-like"/>
    <property type="match status" value="1"/>
</dbReference>
<dbReference type="GO" id="GO:0005524">
    <property type="term" value="F:ATP binding"/>
    <property type="evidence" value="ECO:0007669"/>
    <property type="project" value="UniProtKB-KW"/>
</dbReference>
<comment type="caution">
    <text evidence="10">The sequence shown here is derived from an EMBL/GenBank/DDBJ whole genome shotgun (WGS) entry which is preliminary data.</text>
</comment>
<evidence type="ECO:0000256" key="3">
    <source>
        <dbReference type="ARBA" id="ARBA00006752"/>
    </source>
</evidence>
<comment type="similarity">
    <text evidence="3 8">Belongs to the actin family.</text>
</comment>
<keyword evidence="4" id="KW-0963">Cytoplasm</keyword>
<protein>
    <recommendedName>
        <fullName evidence="9">R13L1/DRL21-like LRR repeat region domain-containing protein</fullName>
    </recommendedName>
</protein>
<keyword evidence="11" id="KW-1185">Reference proteome</keyword>
<dbReference type="SMART" id="SM00268">
    <property type="entry name" value="ACTIN"/>
    <property type="match status" value="1"/>
</dbReference>
<dbReference type="InterPro" id="IPR004000">
    <property type="entry name" value="Actin"/>
</dbReference>
<evidence type="ECO:0000313" key="11">
    <source>
        <dbReference type="Proteomes" id="UP001552299"/>
    </source>
</evidence>
<dbReference type="Proteomes" id="UP001552299">
    <property type="component" value="Unassembled WGS sequence"/>
</dbReference>
<dbReference type="InterPro" id="IPR032675">
    <property type="entry name" value="LRR_dom_sf"/>
</dbReference>
<evidence type="ECO:0000256" key="5">
    <source>
        <dbReference type="ARBA" id="ARBA00022741"/>
    </source>
</evidence>
<evidence type="ECO:0000256" key="6">
    <source>
        <dbReference type="ARBA" id="ARBA00022840"/>
    </source>
</evidence>
<dbReference type="FunFam" id="3.30.420.40:FF:000058">
    <property type="entry name" value="Putative actin-related protein 5"/>
    <property type="match status" value="1"/>
</dbReference>
<dbReference type="Pfam" id="PF25019">
    <property type="entry name" value="LRR_R13L1-DRL21"/>
    <property type="match status" value="1"/>
</dbReference>
<keyword evidence="5" id="KW-0547">Nucleotide-binding</keyword>
<feature type="domain" description="R13L1/DRL21-like LRR repeat region" evidence="9">
    <location>
        <begin position="21"/>
        <end position="108"/>
    </location>
</feature>
<dbReference type="InterPro" id="IPR004001">
    <property type="entry name" value="Actin_CS"/>
</dbReference>
<reference evidence="10 11" key="1">
    <citation type="journal article" date="2024" name="Plant Biotechnol. J.">
        <title>Dendrobium thyrsiflorum genome and its molecular insights into genes involved in important horticultural traits.</title>
        <authorList>
            <person name="Chen B."/>
            <person name="Wang J.Y."/>
            <person name="Zheng P.J."/>
            <person name="Li K.L."/>
            <person name="Liang Y.M."/>
            <person name="Chen X.F."/>
            <person name="Zhang C."/>
            <person name="Zhao X."/>
            <person name="He X."/>
            <person name="Zhang G.Q."/>
            <person name="Liu Z.J."/>
            <person name="Xu Q."/>
        </authorList>
    </citation>
    <scope>NUCLEOTIDE SEQUENCE [LARGE SCALE GENOMIC DNA]</scope>
    <source>
        <strain evidence="10">GZMU011</strain>
    </source>
</reference>
<dbReference type="PROSITE" id="PS00432">
    <property type="entry name" value="ACTINS_2"/>
    <property type="match status" value="1"/>
</dbReference>
<dbReference type="GO" id="GO:0005856">
    <property type="term" value="C:cytoskeleton"/>
    <property type="evidence" value="ECO:0007669"/>
    <property type="project" value="UniProtKB-SubCell"/>
</dbReference>
<comment type="function">
    <text evidence="1">Essential component of cell cytoskeleton; plays an important role in cytoplasmic streaming, cell shape determination, cell division, organelle movement and extension growth.</text>
</comment>
<evidence type="ECO:0000256" key="8">
    <source>
        <dbReference type="RuleBase" id="RU000487"/>
    </source>
</evidence>
<evidence type="ECO:0000256" key="7">
    <source>
        <dbReference type="ARBA" id="ARBA00023212"/>
    </source>
</evidence>
<keyword evidence="7" id="KW-0206">Cytoskeleton</keyword>
<accession>A0ABD0UAM9</accession>
<dbReference type="InterPro" id="IPR043129">
    <property type="entry name" value="ATPase_NBD"/>
</dbReference>
<dbReference type="Gene3D" id="3.30.420.40">
    <property type="match status" value="1"/>
</dbReference>
<proteinExistence type="inferred from homology"/>
<evidence type="ECO:0000259" key="9">
    <source>
        <dbReference type="Pfam" id="PF25019"/>
    </source>
</evidence>
<dbReference type="Pfam" id="PF00022">
    <property type="entry name" value="Actin"/>
    <property type="match status" value="1"/>
</dbReference>
<keyword evidence="6" id="KW-0067">ATP-binding</keyword>
<dbReference type="InterPro" id="IPR056789">
    <property type="entry name" value="LRR_R13L1-DRL21"/>
</dbReference>
<evidence type="ECO:0000256" key="4">
    <source>
        <dbReference type="ARBA" id="ARBA00022490"/>
    </source>
</evidence>
<gene>
    <name evidence="10" type="ORF">M5K25_021795</name>
</gene>
<sequence length="443" mass="50912">MWSTMKMQRVLICTVNHISRSSLTLIWDCNEYDECAGNDKAILEGLQPHTNLKELTIDGYNSNSFPSWFGNPHFSNLTKIWLKRLYNNEECKFLPLSKLPSLTSLEISVNNGITRMEQDFWCYNAPLDCLENYSKVAHVGFHSSGYLTNKSLLEWKERPMVKNGDFSSLKCLHIIYCENLQQILTFPPNLEIIYVQSCERLEYIALPYSTGHLSRLQKVKIEFCDNLKSVINLNNLLGTLKVLKLVLCSQLEPDSDENFDHSFGRVSFKEGFALVLDCPGMREWCEWHGFTYVDWDWDSPRLASLAMREDWESDHESSFDEDYEDINVYSTIRFRCAEVLFQPSLIGMEAAGFHETTYNSIMKCDVDIRKDLYGNIVLSGGSTMFAGIADRMSKEISALAPERKYSVWIGGSILASLSTFQQMWISKAEYDESGPAIVHRKCF</sequence>
<dbReference type="PANTHER" id="PTHR11937">
    <property type="entry name" value="ACTIN"/>
    <property type="match status" value="1"/>
</dbReference>
<name>A0ABD0UAM9_DENTH</name>
<comment type="subcellular location">
    <subcellularLocation>
        <location evidence="2">Cytoplasm</location>
        <location evidence="2">Cytoskeleton</location>
    </subcellularLocation>
</comment>
<dbReference type="FunFam" id="3.30.420.40:FF:000205">
    <property type="entry name" value="Actin, alpha skeletal muscle"/>
    <property type="match status" value="1"/>
</dbReference>
<evidence type="ECO:0000256" key="2">
    <source>
        <dbReference type="ARBA" id="ARBA00004245"/>
    </source>
</evidence>
<dbReference type="Gene3D" id="3.80.10.10">
    <property type="entry name" value="Ribonuclease Inhibitor"/>
    <property type="match status" value="2"/>
</dbReference>
<dbReference type="EMBL" id="JANQDX010000017">
    <property type="protein sequence ID" value="KAL0907387.1"/>
    <property type="molecule type" value="Genomic_DNA"/>
</dbReference>